<name>A0A840PIH1_9ACTN</name>
<organism evidence="1 2">
    <name type="scientific">Thermocatellispora tengchongensis</name>
    <dbReference type="NCBI Taxonomy" id="1073253"/>
    <lineage>
        <taxon>Bacteria</taxon>
        <taxon>Bacillati</taxon>
        <taxon>Actinomycetota</taxon>
        <taxon>Actinomycetes</taxon>
        <taxon>Streptosporangiales</taxon>
        <taxon>Streptosporangiaceae</taxon>
        <taxon>Thermocatellispora</taxon>
    </lineage>
</organism>
<sequence length="114" mass="12536">MTTAPSAASRRPARGIDNTALQRSAHRVLGEILSRHRDLPTLTWQIARRGSALRAEIFPGHAVDRNPIPIYEKWVEALGLVAHEDNRPGRLTSSGLISGCHVTVVTIPMRKARS</sequence>
<comment type="caution">
    <text evidence="1">The sequence shown here is derived from an EMBL/GenBank/DDBJ whole genome shotgun (WGS) entry which is preliminary data.</text>
</comment>
<dbReference type="AlphaFoldDB" id="A0A840PIH1"/>
<proteinExistence type="predicted"/>
<dbReference type="RefSeq" id="WP_185054506.1">
    <property type="nucleotide sequence ID" value="NZ_BAABIX010000038.1"/>
</dbReference>
<evidence type="ECO:0000313" key="2">
    <source>
        <dbReference type="Proteomes" id="UP000578449"/>
    </source>
</evidence>
<dbReference type="EMBL" id="JACHGN010000019">
    <property type="protein sequence ID" value="MBB5137601.1"/>
    <property type="molecule type" value="Genomic_DNA"/>
</dbReference>
<dbReference type="Proteomes" id="UP000578449">
    <property type="component" value="Unassembled WGS sequence"/>
</dbReference>
<accession>A0A840PIH1</accession>
<protein>
    <submittedName>
        <fullName evidence="1">Uncharacterized protein</fullName>
    </submittedName>
</protein>
<reference evidence="1 2" key="1">
    <citation type="submission" date="2020-08" db="EMBL/GenBank/DDBJ databases">
        <title>Genomic Encyclopedia of Type Strains, Phase IV (KMG-IV): sequencing the most valuable type-strain genomes for metagenomic binning, comparative biology and taxonomic classification.</title>
        <authorList>
            <person name="Goeker M."/>
        </authorList>
    </citation>
    <scope>NUCLEOTIDE SEQUENCE [LARGE SCALE GENOMIC DNA]</scope>
    <source>
        <strain evidence="1 2">DSM 45615</strain>
    </source>
</reference>
<gene>
    <name evidence="1" type="ORF">HNP84_007353</name>
</gene>
<evidence type="ECO:0000313" key="1">
    <source>
        <dbReference type="EMBL" id="MBB5137601.1"/>
    </source>
</evidence>
<keyword evidence="2" id="KW-1185">Reference proteome</keyword>